<dbReference type="EMBL" id="MHSR01000024">
    <property type="protein sequence ID" value="OHA45968.1"/>
    <property type="molecule type" value="Genomic_DNA"/>
</dbReference>
<name>A0A1G2PCA7_9BACT</name>
<feature type="compositionally biased region" description="Basic and acidic residues" evidence="1">
    <location>
        <begin position="10"/>
        <end position="32"/>
    </location>
</feature>
<sequence length="617" mass="69149">MPGGNYRRNRNPEDPERRSEQQSKDKKLKEDISAALGGGNRQNNPGQSDKEKATIKKMEEDLGFSLGSEKGAPKEPSMRHKKVDEDEKRKPGYQSSNKELANTFGGKELGDIKAVKKSVEGGDVGGPEDARDNKTEIEDLRRTLDQGNFSRLKFFQSLTASGKIGGVQDKPEQEHFIVSKEIPEEERVKGTLDEETAETIRAIVEGKLPPFIRATLVDSLIKYSSLNTIEKTGVVEAVRSSPERYELCKKLLKHINLQPLNEAFYSLYEEVSNYSDLDLQLGQLLLGDKIPVTPGTLIIRDIIVGTLARSKSIEAVEILRKYAEQISTSYGDVTEGRMHSDIYRSKDYASIIEALSKLEGAFQETAEAEDSIGLLTSVKNEVANYMTVSDERVKEWKEANPGWTLARQPVVVGAQEKESFDVSEIVAEWKNHAKNWGDTEKRFALQIILKEQQGKLVAEEAFKELGKNPDATELYELYADLADLAPPEYTERLGIRLLSDEICLDPAKRDIRQNIIKAMVQSVLPESVDILFAYVEKVKSCNYQESSDAPQDPPELLKLKDQELVLGFLDELENDLNALGGSEAMAAVNELPALREVIDNNKEAAAEQYRKWLDEHR</sequence>
<evidence type="ECO:0000313" key="2">
    <source>
        <dbReference type="EMBL" id="OHA45968.1"/>
    </source>
</evidence>
<evidence type="ECO:0000313" key="3">
    <source>
        <dbReference type="Proteomes" id="UP000178869"/>
    </source>
</evidence>
<feature type="region of interest" description="Disordered" evidence="1">
    <location>
        <begin position="1"/>
        <end position="105"/>
    </location>
</feature>
<proteinExistence type="predicted"/>
<protein>
    <submittedName>
        <fullName evidence="2">Uncharacterized protein</fullName>
    </submittedName>
</protein>
<feature type="compositionally biased region" description="Basic and acidic residues" evidence="1">
    <location>
        <begin position="71"/>
        <end position="90"/>
    </location>
</feature>
<gene>
    <name evidence="2" type="ORF">A2828_00915</name>
</gene>
<evidence type="ECO:0000256" key="1">
    <source>
        <dbReference type="SAM" id="MobiDB-lite"/>
    </source>
</evidence>
<organism evidence="2 3">
    <name type="scientific">Candidatus Terrybacteria bacterium RIFCSPHIGHO2_01_FULL_43_35</name>
    <dbReference type="NCBI Taxonomy" id="1802361"/>
    <lineage>
        <taxon>Bacteria</taxon>
        <taxon>Candidatus Terryibacteriota</taxon>
    </lineage>
</organism>
<dbReference type="AlphaFoldDB" id="A0A1G2PCA7"/>
<feature type="compositionally biased region" description="Basic and acidic residues" evidence="1">
    <location>
        <begin position="48"/>
        <end position="60"/>
    </location>
</feature>
<reference evidence="2 3" key="1">
    <citation type="journal article" date="2016" name="Nat. Commun.">
        <title>Thousands of microbial genomes shed light on interconnected biogeochemical processes in an aquifer system.</title>
        <authorList>
            <person name="Anantharaman K."/>
            <person name="Brown C.T."/>
            <person name="Hug L.A."/>
            <person name="Sharon I."/>
            <person name="Castelle C.J."/>
            <person name="Probst A.J."/>
            <person name="Thomas B.C."/>
            <person name="Singh A."/>
            <person name="Wilkins M.J."/>
            <person name="Karaoz U."/>
            <person name="Brodie E.L."/>
            <person name="Williams K.H."/>
            <person name="Hubbard S.S."/>
            <person name="Banfield J.F."/>
        </authorList>
    </citation>
    <scope>NUCLEOTIDE SEQUENCE [LARGE SCALE GENOMIC DNA]</scope>
</reference>
<accession>A0A1G2PCA7</accession>
<comment type="caution">
    <text evidence="2">The sequence shown here is derived from an EMBL/GenBank/DDBJ whole genome shotgun (WGS) entry which is preliminary data.</text>
</comment>
<dbReference type="Proteomes" id="UP000178869">
    <property type="component" value="Unassembled WGS sequence"/>
</dbReference>